<dbReference type="GO" id="GO:0008270">
    <property type="term" value="F:zinc ion binding"/>
    <property type="evidence" value="ECO:0007669"/>
    <property type="project" value="UniProtKB-KW"/>
</dbReference>
<evidence type="ECO:0000256" key="2">
    <source>
        <dbReference type="ARBA" id="ARBA00022771"/>
    </source>
</evidence>
<comment type="caution">
    <text evidence="6">The sequence shown here is derived from an EMBL/GenBank/DDBJ whole genome shotgun (WGS) entry which is preliminary data.</text>
</comment>
<dbReference type="PROSITE" id="PS51128">
    <property type="entry name" value="ZF_DKSA_2"/>
    <property type="match status" value="1"/>
</dbReference>
<dbReference type="SUPFAM" id="SSF57716">
    <property type="entry name" value="Glucocorticoid receptor-like (DNA-binding domain)"/>
    <property type="match status" value="1"/>
</dbReference>
<sequence length="182" mass="20098">VKKAVKKTAGKSANADIKKSVKKVHTARQTKPKSPLTPSELRSFRKILLEKRHELIGDLNGIETEALRRGHQNVSGDLSTLPTHPADVGTDNYEQEFSLGLLESERELLAKIDAALGRIEDKTYGICMGTGKAIAKARLGARPWTRYCIEYAEMLEKGTVRPQIGGDSYGLSDEGEDYEDQN</sequence>
<dbReference type="InterPro" id="IPR000962">
    <property type="entry name" value="Znf_DskA_TraR"/>
</dbReference>
<dbReference type="Pfam" id="PF01258">
    <property type="entry name" value="zf-dskA_traR"/>
    <property type="match status" value="1"/>
</dbReference>
<evidence type="ECO:0000313" key="6">
    <source>
        <dbReference type="EMBL" id="GAI90492.1"/>
    </source>
</evidence>
<dbReference type="AlphaFoldDB" id="X1SBV7"/>
<feature type="domain" description="Zinc finger DksA/TraR C4-type" evidence="5">
    <location>
        <begin position="123"/>
        <end position="150"/>
    </location>
</feature>
<feature type="compositionally biased region" description="Basic residues" evidence="4">
    <location>
        <begin position="20"/>
        <end position="31"/>
    </location>
</feature>
<accession>X1SBV7</accession>
<feature type="region of interest" description="Disordered" evidence="4">
    <location>
        <begin position="163"/>
        <end position="182"/>
    </location>
</feature>
<keyword evidence="3" id="KW-0862">Zinc</keyword>
<dbReference type="EMBL" id="BARW01019027">
    <property type="protein sequence ID" value="GAI90492.1"/>
    <property type="molecule type" value="Genomic_DNA"/>
</dbReference>
<name>X1SBV7_9ZZZZ</name>
<proteinExistence type="predicted"/>
<feature type="non-terminal residue" evidence="6">
    <location>
        <position position="1"/>
    </location>
</feature>
<dbReference type="PANTHER" id="PTHR33823:SF4">
    <property type="entry name" value="GENERAL STRESS PROTEIN 16O"/>
    <property type="match status" value="1"/>
</dbReference>
<feature type="compositionally biased region" description="Acidic residues" evidence="4">
    <location>
        <begin position="173"/>
        <end position="182"/>
    </location>
</feature>
<feature type="region of interest" description="Disordered" evidence="4">
    <location>
        <begin position="1"/>
        <end position="39"/>
    </location>
</feature>
<gene>
    <name evidence="6" type="ORF">S12H4_32434</name>
</gene>
<reference evidence="6" key="1">
    <citation type="journal article" date="2014" name="Front. Microbiol.">
        <title>High frequency of phylogenetically diverse reductive dehalogenase-homologous genes in deep subseafloor sedimentary metagenomes.</title>
        <authorList>
            <person name="Kawai M."/>
            <person name="Futagami T."/>
            <person name="Toyoda A."/>
            <person name="Takaki Y."/>
            <person name="Nishi S."/>
            <person name="Hori S."/>
            <person name="Arai W."/>
            <person name="Tsubouchi T."/>
            <person name="Morono Y."/>
            <person name="Uchiyama I."/>
            <person name="Ito T."/>
            <person name="Fujiyama A."/>
            <person name="Inagaki F."/>
            <person name="Takami H."/>
        </authorList>
    </citation>
    <scope>NUCLEOTIDE SEQUENCE</scope>
    <source>
        <strain evidence="6">Expedition CK06-06</strain>
    </source>
</reference>
<evidence type="ECO:0000259" key="5">
    <source>
        <dbReference type="Pfam" id="PF01258"/>
    </source>
</evidence>
<keyword evidence="1" id="KW-0479">Metal-binding</keyword>
<organism evidence="6">
    <name type="scientific">marine sediment metagenome</name>
    <dbReference type="NCBI Taxonomy" id="412755"/>
    <lineage>
        <taxon>unclassified sequences</taxon>
        <taxon>metagenomes</taxon>
        <taxon>ecological metagenomes</taxon>
    </lineage>
</organism>
<keyword evidence="2" id="KW-0863">Zinc-finger</keyword>
<dbReference type="InterPro" id="IPR037187">
    <property type="entry name" value="DnaK_N"/>
</dbReference>
<evidence type="ECO:0000256" key="4">
    <source>
        <dbReference type="SAM" id="MobiDB-lite"/>
    </source>
</evidence>
<dbReference type="PANTHER" id="PTHR33823">
    <property type="entry name" value="RNA POLYMERASE-BINDING TRANSCRIPTION FACTOR DKSA-RELATED"/>
    <property type="match status" value="1"/>
</dbReference>
<dbReference type="SUPFAM" id="SSF109635">
    <property type="entry name" value="DnaK suppressor protein DksA, alpha-hairpin domain"/>
    <property type="match status" value="1"/>
</dbReference>
<evidence type="ECO:0000256" key="3">
    <source>
        <dbReference type="ARBA" id="ARBA00022833"/>
    </source>
</evidence>
<evidence type="ECO:0000256" key="1">
    <source>
        <dbReference type="ARBA" id="ARBA00022723"/>
    </source>
</evidence>
<protein>
    <recommendedName>
        <fullName evidence="5">Zinc finger DksA/TraR C4-type domain-containing protein</fullName>
    </recommendedName>
</protein>
<dbReference type="Gene3D" id="1.20.120.910">
    <property type="entry name" value="DksA, coiled-coil domain"/>
    <property type="match status" value="1"/>
</dbReference>